<keyword evidence="2" id="KW-0548">Nucleotidyltransferase</keyword>
<comment type="caution">
    <text evidence="2">The sequence shown here is derived from an EMBL/GenBank/DDBJ whole genome shotgun (WGS) entry which is preliminary data.</text>
</comment>
<evidence type="ECO:0000259" key="1">
    <source>
        <dbReference type="Pfam" id="PF00899"/>
    </source>
</evidence>
<reference evidence="3" key="1">
    <citation type="journal article" date="2019" name="Int. J. Syst. Evol. Microbiol.">
        <title>The Global Catalogue of Microorganisms (GCM) 10K type strain sequencing project: providing services to taxonomists for standard genome sequencing and annotation.</title>
        <authorList>
            <consortium name="The Broad Institute Genomics Platform"/>
            <consortium name="The Broad Institute Genome Sequencing Center for Infectious Disease"/>
            <person name="Wu L."/>
            <person name="Ma J."/>
        </authorList>
    </citation>
    <scope>NUCLEOTIDE SEQUENCE [LARGE SCALE GENOMIC DNA]</scope>
    <source>
        <strain evidence="3">KCTC 42866</strain>
    </source>
</reference>
<dbReference type="Proteomes" id="UP001597461">
    <property type="component" value="Unassembled WGS sequence"/>
</dbReference>
<feature type="domain" description="THIF-type NAD/FAD binding fold" evidence="1">
    <location>
        <begin position="175"/>
        <end position="421"/>
    </location>
</feature>
<dbReference type="InterPro" id="IPR045886">
    <property type="entry name" value="ThiF/MoeB/HesA"/>
</dbReference>
<dbReference type="PANTHER" id="PTHR43267">
    <property type="entry name" value="TRNA THREONYLCARBAMOYLADENOSINE DEHYDRATASE"/>
    <property type="match status" value="1"/>
</dbReference>
<evidence type="ECO:0000313" key="2">
    <source>
        <dbReference type="EMBL" id="MFD2582655.1"/>
    </source>
</evidence>
<accession>A0ABW5MHL5</accession>
<proteinExistence type="predicted"/>
<evidence type="ECO:0000313" key="3">
    <source>
        <dbReference type="Proteomes" id="UP001597461"/>
    </source>
</evidence>
<dbReference type="Gene3D" id="3.40.50.720">
    <property type="entry name" value="NAD(P)-binding Rossmann-like Domain"/>
    <property type="match status" value="1"/>
</dbReference>
<dbReference type="GO" id="GO:0016779">
    <property type="term" value="F:nucleotidyltransferase activity"/>
    <property type="evidence" value="ECO:0007669"/>
    <property type="project" value="UniProtKB-KW"/>
</dbReference>
<organism evidence="2 3">
    <name type="scientific">Pedobacter vanadiisoli</name>
    <dbReference type="NCBI Taxonomy" id="1761975"/>
    <lineage>
        <taxon>Bacteria</taxon>
        <taxon>Pseudomonadati</taxon>
        <taxon>Bacteroidota</taxon>
        <taxon>Sphingobacteriia</taxon>
        <taxon>Sphingobacteriales</taxon>
        <taxon>Sphingobacteriaceae</taxon>
        <taxon>Pedobacter</taxon>
    </lineage>
</organism>
<name>A0ABW5MHL5_9SPHI</name>
<dbReference type="RefSeq" id="WP_379077945.1">
    <property type="nucleotide sequence ID" value="NZ_JBHULL010000008.1"/>
</dbReference>
<dbReference type="EMBL" id="JBHULL010000008">
    <property type="protein sequence ID" value="MFD2582655.1"/>
    <property type="molecule type" value="Genomic_DNA"/>
</dbReference>
<dbReference type="PANTHER" id="PTHR43267:SF1">
    <property type="entry name" value="TRNA THREONYLCARBAMOYLADENOSINE DEHYDRATASE"/>
    <property type="match status" value="1"/>
</dbReference>
<keyword evidence="3" id="KW-1185">Reference proteome</keyword>
<keyword evidence="2" id="KW-0808">Transferase</keyword>
<gene>
    <name evidence="2" type="ORF">ACFSR6_09160</name>
</gene>
<sequence>MKNILRISGEMHAQLRAHLHPGDFKEAIAFALCGRLCTSTHNGLLVHKLLLIPHDLCIRKGDFIEWPTDYIDDLVDEAVEKDMGILKIHSHPDGYDDFSDLDDESDRILFPSIYALMNEEAPHFSAIMYSDGGIKARVVHVDNEFQPVDKVSVVGDQVLIFGTLENGGNVEANLRNMQTFGPGTTNLLKSLTITVIGCSGTGSIVIEQLARLGVGKLVIADPDQIELKNLNRILNSSYSDAINGAEKVAVMQRAISAMGFDTKVIAFGSLLQEDAALIEAAVMSDFIVGAVDSIEGRSILNTISTMYLVPYIDMGVKLVTDKKGGIDEISASVHYLQPGKSSLLSRGVYTLKELAAEGLKRTNPEMYDEQRKNGYVVDVNVESPAVIPINMQTASLAVLEFLARLHPYRYDPNARFAQTNISISDWEIWHEVEGPDDPYLKKLVGRGNMKPMLNSPNLNELW</sequence>
<dbReference type="InterPro" id="IPR000594">
    <property type="entry name" value="ThiF_NAD_FAD-bd"/>
</dbReference>
<dbReference type="InterPro" id="IPR035985">
    <property type="entry name" value="Ubiquitin-activating_enz"/>
</dbReference>
<dbReference type="Pfam" id="PF00899">
    <property type="entry name" value="ThiF"/>
    <property type="match status" value="1"/>
</dbReference>
<dbReference type="SUPFAM" id="SSF69572">
    <property type="entry name" value="Activating enzymes of the ubiquitin-like proteins"/>
    <property type="match status" value="1"/>
</dbReference>
<protein>
    <submittedName>
        <fullName evidence="2">ThiF family adenylyltransferase</fullName>
    </submittedName>
</protein>